<keyword evidence="1" id="KW-0812">Transmembrane</keyword>
<dbReference type="EMBL" id="JANAVB010042420">
    <property type="protein sequence ID" value="KAJ6794248.1"/>
    <property type="molecule type" value="Genomic_DNA"/>
</dbReference>
<dbReference type="Proteomes" id="UP001140949">
    <property type="component" value="Unassembled WGS sequence"/>
</dbReference>
<comment type="caution">
    <text evidence="2">The sequence shown here is derived from an EMBL/GenBank/DDBJ whole genome shotgun (WGS) entry which is preliminary data.</text>
</comment>
<evidence type="ECO:0000313" key="2">
    <source>
        <dbReference type="EMBL" id="KAJ6794248.1"/>
    </source>
</evidence>
<sequence>MAHLLSLPIPKPLLFPPQTIGTRVASNRARVSACGCNRGLKELSEGRTIRVSDSMKELDLSLLLLSDPVLHGGGAAAASVEQQEKKRDLGDDDKQEYYVNMGYAIRTLREEFPDVFVKEPSFDIYRDDIVFEDPFNTFMGIRNYKRIFWSLRFVGNIFFKAVWVDIVSVWQPVKNVVLIRWIVHGIPRVPWEVRGRFDGISEYKLDKKGKIYGHRVFNIAPKPPMKFRVPSVDELMQSLGCPSTANPTYFETSLSSVASSMPFLLGITCASYYLAFHLILALRRTAEG</sequence>
<dbReference type="AlphaFoldDB" id="A0AAX6DR76"/>
<dbReference type="PANTHER" id="PTHR31094">
    <property type="entry name" value="RIKEN CDNA 2310061I04 GENE"/>
    <property type="match status" value="1"/>
</dbReference>
<dbReference type="EMBL" id="JANAVB010031018">
    <property type="protein sequence ID" value="KAJ6812616.1"/>
    <property type="molecule type" value="Genomic_DNA"/>
</dbReference>
<dbReference type="InterPro" id="IPR032710">
    <property type="entry name" value="NTF2-like_dom_sf"/>
</dbReference>
<keyword evidence="1" id="KW-0472">Membrane</keyword>
<reference evidence="2" key="2">
    <citation type="submission" date="2023-04" db="EMBL/GenBank/DDBJ databases">
        <authorList>
            <person name="Bruccoleri R.E."/>
            <person name="Oakeley E.J."/>
            <person name="Faust A.-M."/>
            <person name="Dessus-Babus S."/>
            <person name="Altorfer M."/>
            <person name="Burckhardt D."/>
            <person name="Oertli M."/>
            <person name="Naumann U."/>
            <person name="Petersen F."/>
            <person name="Wong J."/>
        </authorList>
    </citation>
    <scope>NUCLEOTIDE SEQUENCE</scope>
    <source>
        <strain evidence="2">GSM-AAB239-AS_SAM_17_03QT</strain>
        <tissue evidence="2">Leaf</tissue>
    </source>
</reference>
<evidence type="ECO:0000313" key="4">
    <source>
        <dbReference type="Proteomes" id="UP001140949"/>
    </source>
</evidence>
<dbReference type="PANTHER" id="PTHR31094:SF2">
    <property type="entry name" value="RIKEN CDNA 2310061I04 GENE"/>
    <property type="match status" value="1"/>
</dbReference>
<dbReference type="InterPro" id="IPR018790">
    <property type="entry name" value="DUF2358"/>
</dbReference>
<feature type="transmembrane region" description="Helical" evidence="1">
    <location>
        <begin position="263"/>
        <end position="282"/>
    </location>
</feature>
<evidence type="ECO:0000313" key="3">
    <source>
        <dbReference type="EMBL" id="KAJ6812616.1"/>
    </source>
</evidence>
<keyword evidence="1" id="KW-1133">Transmembrane helix</keyword>
<proteinExistence type="predicted"/>
<dbReference type="SUPFAM" id="SSF54427">
    <property type="entry name" value="NTF2-like"/>
    <property type="match status" value="1"/>
</dbReference>
<dbReference type="Pfam" id="PF10184">
    <property type="entry name" value="DUF2358"/>
    <property type="match status" value="1"/>
</dbReference>
<reference evidence="2" key="1">
    <citation type="journal article" date="2023" name="GigaByte">
        <title>Genome assembly of the bearded iris, Iris pallida Lam.</title>
        <authorList>
            <person name="Bruccoleri R.E."/>
            <person name="Oakeley E.J."/>
            <person name="Faust A.M.E."/>
            <person name="Altorfer M."/>
            <person name="Dessus-Babus S."/>
            <person name="Burckhardt D."/>
            <person name="Oertli M."/>
            <person name="Naumann U."/>
            <person name="Petersen F."/>
            <person name="Wong J."/>
        </authorList>
    </citation>
    <scope>NUCLEOTIDE SEQUENCE</scope>
    <source>
        <strain evidence="2">GSM-AAB239-AS_SAM_17_03QT</strain>
    </source>
</reference>
<evidence type="ECO:0000256" key="1">
    <source>
        <dbReference type="SAM" id="Phobius"/>
    </source>
</evidence>
<gene>
    <name evidence="3" type="ORF">M6B38_148550</name>
    <name evidence="2" type="ORF">M6B38_231570</name>
</gene>
<organism evidence="2 4">
    <name type="scientific">Iris pallida</name>
    <name type="common">Sweet iris</name>
    <dbReference type="NCBI Taxonomy" id="29817"/>
    <lineage>
        <taxon>Eukaryota</taxon>
        <taxon>Viridiplantae</taxon>
        <taxon>Streptophyta</taxon>
        <taxon>Embryophyta</taxon>
        <taxon>Tracheophyta</taxon>
        <taxon>Spermatophyta</taxon>
        <taxon>Magnoliopsida</taxon>
        <taxon>Liliopsida</taxon>
        <taxon>Asparagales</taxon>
        <taxon>Iridaceae</taxon>
        <taxon>Iridoideae</taxon>
        <taxon>Irideae</taxon>
        <taxon>Iris</taxon>
    </lineage>
</organism>
<protein>
    <submittedName>
        <fullName evidence="2">Uncharacterized protein</fullName>
    </submittedName>
</protein>
<keyword evidence="4" id="KW-1185">Reference proteome</keyword>
<accession>A0AAX6DR76</accession>
<name>A0AAX6DR76_IRIPA</name>